<dbReference type="InterPro" id="IPR011990">
    <property type="entry name" value="TPR-like_helical_dom_sf"/>
</dbReference>
<feature type="signal peptide" evidence="5">
    <location>
        <begin position="1"/>
        <end position="20"/>
    </location>
</feature>
<dbReference type="SMART" id="SM00185">
    <property type="entry name" value="ARM"/>
    <property type="match status" value="2"/>
</dbReference>
<accession>A0A9I9CSB0</accession>
<dbReference type="eggNOG" id="ENOG502QSG4">
    <property type="taxonomic scope" value="Eukaryota"/>
</dbReference>
<dbReference type="EnsemblPlants" id="MELO3C007602.2.1">
    <property type="protein sequence ID" value="MELO3C007602.2.1"/>
    <property type="gene ID" value="MELO3C007602.2"/>
</dbReference>
<keyword evidence="4" id="KW-0677">Repeat</keyword>
<name>A0A9I9CSB0_CUCME</name>
<dbReference type="InterPro" id="IPR016024">
    <property type="entry name" value="ARM-type_fold"/>
</dbReference>
<evidence type="ECO:0000256" key="4">
    <source>
        <dbReference type="ARBA" id="ARBA00022737"/>
    </source>
</evidence>
<protein>
    <recommendedName>
        <fullName evidence="3">Protein unc-45 homolog B</fullName>
    </recommendedName>
</protein>
<dbReference type="PANTHER" id="PTHR46578">
    <property type="entry name" value="ARM-REPEAT/TETRATRICOPEPTIDE REPEAT (TPR)-LIKE PROTEIN"/>
    <property type="match status" value="1"/>
</dbReference>
<evidence type="ECO:0000256" key="5">
    <source>
        <dbReference type="SAM" id="SignalP"/>
    </source>
</evidence>
<dbReference type="InterPro" id="IPR011989">
    <property type="entry name" value="ARM-like"/>
</dbReference>
<dbReference type="RefSeq" id="XP_008440342.2">
    <property type="nucleotide sequence ID" value="XM_008442120.3"/>
</dbReference>
<organism evidence="7">
    <name type="scientific">Cucumis melo</name>
    <name type="common">Muskmelon</name>
    <dbReference type="NCBI Taxonomy" id="3656"/>
    <lineage>
        <taxon>Eukaryota</taxon>
        <taxon>Viridiplantae</taxon>
        <taxon>Streptophyta</taxon>
        <taxon>Embryophyta</taxon>
        <taxon>Tracheophyta</taxon>
        <taxon>Spermatophyta</taxon>
        <taxon>Magnoliopsida</taxon>
        <taxon>eudicotyledons</taxon>
        <taxon>Gunneridae</taxon>
        <taxon>Pentapetalae</taxon>
        <taxon>rosids</taxon>
        <taxon>fabids</taxon>
        <taxon>Cucurbitales</taxon>
        <taxon>Cucurbitaceae</taxon>
        <taxon>Benincaseae</taxon>
        <taxon>Cucumis</taxon>
    </lineage>
</organism>
<gene>
    <name evidence="7" type="primary">103484822</name>
</gene>
<keyword evidence="5" id="KW-0732">Signal</keyword>
<dbReference type="Gene3D" id="1.25.10.10">
    <property type="entry name" value="Leucine-rich Repeat Variant"/>
    <property type="match status" value="1"/>
</dbReference>
<evidence type="ECO:0000256" key="1">
    <source>
        <dbReference type="ARBA" id="ARBA00004161"/>
    </source>
</evidence>
<evidence type="ECO:0000256" key="2">
    <source>
        <dbReference type="ARBA" id="ARBA00004216"/>
    </source>
</evidence>
<reference evidence="7" key="1">
    <citation type="submission" date="2023-03" db="UniProtKB">
        <authorList>
            <consortium name="EnsemblPlants"/>
        </authorList>
    </citation>
    <scope>IDENTIFICATION</scope>
</reference>
<evidence type="ECO:0000256" key="3">
    <source>
        <dbReference type="ARBA" id="ARBA00020768"/>
    </source>
</evidence>
<dbReference type="SUPFAM" id="SSF48452">
    <property type="entry name" value="TPR-like"/>
    <property type="match status" value="1"/>
</dbReference>
<dbReference type="Pfam" id="PF26524">
    <property type="entry name" value="ARM_7"/>
    <property type="match status" value="1"/>
</dbReference>
<proteinExistence type="predicted"/>
<dbReference type="SUPFAM" id="SSF48371">
    <property type="entry name" value="ARM repeat"/>
    <property type="match status" value="1"/>
</dbReference>
<sequence>MFQLFRILLNLISQFSLFLSLKPSHFSFFFKPKLLQSFVSSAMEALRHKKMAEKHKKYHPTKALNCAVPFCFFCTMNEPDPFLRTFNITECFKEIPLRDDPESVLALSGLWNIAMTRPDNPEFPELGIFECMAKLISRGVSDRKWLFRDQNVYIPYYAAHIIGSYAMNRSEFAEIAVESGVIPPLMELLRGKISWVEQRVAIRALGHLASHERTFESVAEIGGETVKLAMEIASNFVENVYTQFFCLKQRLKYQRNLLTRGLGGVEIENRKAEEWAIQTQCWSLYLINCFARKEKHLNLICKTNFLKNLCGIWGGLINPESPGGIGLLRTLCKTETGRKAMSDLEEVLKSLCILARTSDEWQIMAIDCLLNLIKDPETRYRVLETSVVSLVDLVELETGTDRKKQKLGDILTRALLQDYHKIKYGNQKLYSERATRALGEIWDLKVEKKRKEKLMSEKEMKKRKLLVGILKKQGNHKFRIGEIEKAAMKYTEALNLSLPKMRKQRLVLHSNRAQCFLLLRDPEAAISDTTRALCLSKQGSPHMRSLWRRSQAYDMMRLSKESLMDCLVFVSCRIKLKHKIPYYAARMINKQMNATWVFGSLKSRTLNSDEDLVRESVMAECGDGKMLMKKMRQRKNG</sequence>
<dbReference type="Gene3D" id="1.25.40.10">
    <property type="entry name" value="Tetratricopeptide repeat domain"/>
    <property type="match status" value="1"/>
</dbReference>
<dbReference type="PANTHER" id="PTHR46578:SF4">
    <property type="entry name" value="ARM-REPEAT_TETRATRICOPEPTIDE REPEAT (TPR)-LIKE PROTEIN"/>
    <property type="match status" value="1"/>
</dbReference>
<comment type="subcellular location">
    <subcellularLocation>
        <location evidence="1">Cytoplasm</location>
        <location evidence="1">Myofibril</location>
        <location evidence="1">Sarcomere</location>
        <location evidence="1">A band</location>
    </subcellularLocation>
    <subcellularLocation>
        <location evidence="2">Cytoplasm</location>
        <location evidence="2">Myofibril</location>
        <location evidence="2">Sarcomere</location>
        <location evidence="2">Z line</location>
    </subcellularLocation>
</comment>
<dbReference type="InterPro" id="IPR000225">
    <property type="entry name" value="Armadillo"/>
</dbReference>
<evidence type="ECO:0000259" key="6">
    <source>
        <dbReference type="Pfam" id="PF26524"/>
    </source>
</evidence>
<dbReference type="InterPro" id="IPR058868">
    <property type="entry name" value="ARM_7"/>
</dbReference>
<feature type="domain" description="ARM repeat N-terminal plant" evidence="6">
    <location>
        <begin position="65"/>
        <end position="302"/>
    </location>
</feature>
<feature type="chain" id="PRO_5047472531" description="Protein unc-45 homolog B" evidence="5">
    <location>
        <begin position="21"/>
        <end position="637"/>
    </location>
</feature>
<evidence type="ECO:0000313" key="7">
    <source>
        <dbReference type="EnsemblPlants" id="MELO3C007602.2.1"/>
    </source>
</evidence>